<comment type="subcellular location">
    <subcellularLocation>
        <location evidence="1">Cell membrane</location>
        <topology evidence="1">Multi-pass membrane protein</topology>
    </subcellularLocation>
</comment>
<keyword evidence="9" id="KW-1185">Reference proteome</keyword>
<keyword evidence="3 7" id="KW-0812">Transmembrane</keyword>
<feature type="transmembrane region" description="Helical" evidence="7">
    <location>
        <begin position="47"/>
        <end position="70"/>
    </location>
</feature>
<feature type="transmembrane region" description="Helical" evidence="7">
    <location>
        <begin position="230"/>
        <end position="253"/>
    </location>
</feature>
<feature type="transmembrane region" description="Helical" evidence="7">
    <location>
        <begin position="193"/>
        <end position="218"/>
    </location>
</feature>
<sequence>MDAESTNKSEKSEHLEENFKLKHLPSLFVKSFKTWNDEDPFRLSAVVAYYAVLSLPGLIVILINIVGSIWGPAIVQGQLTQEISEVLGQDAADIIKTIVTETLNTEKNIISTLIGIASIIFGATGVFYQLQISLNKIWKVEESEKFSLKKLVTDRARSFAFILVIGFLLLISFIISAILGVLSSYIKEVFPQIVLYVAYLLDLVLSVAVVTTLFALMFKYMPDAKIKWKTVWIGAFITALLFTLGKYLLGLYFGTANPGSTYGAAGGIVLVLLWVSYSCLIFFFGAAFTKEFSKKYGHDAYTISEVLEQIEKEKHDSKNNQGLHGPSNWKGRRGPEA</sequence>
<dbReference type="EMBL" id="JACGLT010000006">
    <property type="protein sequence ID" value="MBA6152946.1"/>
    <property type="molecule type" value="Genomic_DNA"/>
</dbReference>
<dbReference type="Pfam" id="PF03631">
    <property type="entry name" value="Virul_fac_BrkB"/>
    <property type="match status" value="1"/>
</dbReference>
<dbReference type="RefSeq" id="WP_182205253.1">
    <property type="nucleotide sequence ID" value="NZ_JACGLT010000006.1"/>
</dbReference>
<dbReference type="NCBIfam" id="TIGR00765">
    <property type="entry name" value="yihY_not_rbn"/>
    <property type="match status" value="1"/>
</dbReference>
<evidence type="ECO:0000256" key="3">
    <source>
        <dbReference type="ARBA" id="ARBA00022692"/>
    </source>
</evidence>
<keyword evidence="4 7" id="KW-1133">Transmembrane helix</keyword>
<evidence type="ECO:0000256" key="1">
    <source>
        <dbReference type="ARBA" id="ARBA00004651"/>
    </source>
</evidence>
<dbReference type="AlphaFoldDB" id="A0A7W2M5P5"/>
<keyword evidence="2" id="KW-1003">Cell membrane</keyword>
<evidence type="ECO:0000256" key="2">
    <source>
        <dbReference type="ARBA" id="ARBA00022475"/>
    </source>
</evidence>
<protein>
    <submittedName>
        <fullName evidence="8">YihY/virulence factor BrkB family protein</fullName>
    </submittedName>
</protein>
<reference evidence="8 9" key="1">
    <citation type="submission" date="2020-07" db="EMBL/GenBank/DDBJ databases">
        <title>Bacterium isolated from marine sediment.</title>
        <authorList>
            <person name="Shang D."/>
        </authorList>
    </citation>
    <scope>NUCLEOTIDE SEQUENCE [LARGE SCALE GENOMIC DNA]</scope>
    <source>
        <strain evidence="8 9">F6074</strain>
    </source>
</reference>
<organism evidence="8 9">
    <name type="scientific">Gelidibacter maritimus</name>
    <dbReference type="NCBI Taxonomy" id="2761487"/>
    <lineage>
        <taxon>Bacteria</taxon>
        <taxon>Pseudomonadati</taxon>
        <taxon>Bacteroidota</taxon>
        <taxon>Flavobacteriia</taxon>
        <taxon>Flavobacteriales</taxon>
        <taxon>Flavobacteriaceae</taxon>
        <taxon>Gelidibacter</taxon>
    </lineage>
</organism>
<feature type="transmembrane region" description="Helical" evidence="7">
    <location>
        <begin position="265"/>
        <end position="288"/>
    </location>
</feature>
<evidence type="ECO:0000256" key="6">
    <source>
        <dbReference type="SAM" id="MobiDB-lite"/>
    </source>
</evidence>
<dbReference type="InterPro" id="IPR017039">
    <property type="entry name" value="Virul_fac_BrkB"/>
</dbReference>
<accession>A0A7W2M5P5</accession>
<dbReference type="GO" id="GO:0005886">
    <property type="term" value="C:plasma membrane"/>
    <property type="evidence" value="ECO:0007669"/>
    <property type="project" value="UniProtKB-SubCell"/>
</dbReference>
<name>A0A7W2M5P5_9FLAO</name>
<dbReference type="PIRSF" id="PIRSF035875">
    <property type="entry name" value="RNase_BN"/>
    <property type="match status" value="1"/>
</dbReference>
<evidence type="ECO:0000313" key="9">
    <source>
        <dbReference type="Proteomes" id="UP000541857"/>
    </source>
</evidence>
<dbReference type="PANTHER" id="PTHR30213">
    <property type="entry name" value="INNER MEMBRANE PROTEIN YHJD"/>
    <property type="match status" value="1"/>
</dbReference>
<keyword evidence="5 7" id="KW-0472">Membrane</keyword>
<feature type="region of interest" description="Disordered" evidence="6">
    <location>
        <begin position="314"/>
        <end position="337"/>
    </location>
</feature>
<evidence type="ECO:0000256" key="7">
    <source>
        <dbReference type="SAM" id="Phobius"/>
    </source>
</evidence>
<evidence type="ECO:0000313" key="8">
    <source>
        <dbReference type="EMBL" id="MBA6152946.1"/>
    </source>
</evidence>
<evidence type="ECO:0000256" key="4">
    <source>
        <dbReference type="ARBA" id="ARBA00022989"/>
    </source>
</evidence>
<dbReference type="PANTHER" id="PTHR30213:SF1">
    <property type="entry name" value="INNER MEMBRANE PROTEIN YHJD"/>
    <property type="match status" value="1"/>
</dbReference>
<evidence type="ECO:0000256" key="5">
    <source>
        <dbReference type="ARBA" id="ARBA00023136"/>
    </source>
</evidence>
<feature type="transmembrane region" description="Helical" evidence="7">
    <location>
        <begin position="159"/>
        <end position="181"/>
    </location>
</feature>
<dbReference type="Proteomes" id="UP000541857">
    <property type="component" value="Unassembled WGS sequence"/>
</dbReference>
<comment type="caution">
    <text evidence="8">The sequence shown here is derived from an EMBL/GenBank/DDBJ whole genome shotgun (WGS) entry which is preliminary data.</text>
</comment>
<proteinExistence type="predicted"/>
<feature type="transmembrane region" description="Helical" evidence="7">
    <location>
        <begin position="109"/>
        <end position="130"/>
    </location>
</feature>
<gene>
    <name evidence="8" type="ORF">H3Z82_09440</name>
</gene>